<gene>
    <name evidence="3" type="ORF">CEQ21_03650</name>
</gene>
<feature type="domain" description="Integrase catalytic" evidence="2">
    <location>
        <begin position="215"/>
        <end position="380"/>
    </location>
</feature>
<dbReference type="SUPFAM" id="SSF46689">
    <property type="entry name" value="Homeodomain-like"/>
    <property type="match status" value="1"/>
</dbReference>
<dbReference type="Gene3D" id="1.10.10.60">
    <property type="entry name" value="Homeodomain-like"/>
    <property type="match status" value="1"/>
</dbReference>
<organism evidence="3 4">
    <name type="scientific">Niallia circulans</name>
    <name type="common">Bacillus circulans</name>
    <dbReference type="NCBI Taxonomy" id="1397"/>
    <lineage>
        <taxon>Bacteria</taxon>
        <taxon>Bacillati</taxon>
        <taxon>Bacillota</taxon>
        <taxon>Bacilli</taxon>
        <taxon>Bacillales</taxon>
        <taxon>Bacillaceae</taxon>
        <taxon>Niallia</taxon>
    </lineage>
</organism>
<dbReference type="GO" id="GO:0006313">
    <property type="term" value="P:DNA transposition"/>
    <property type="evidence" value="ECO:0007669"/>
    <property type="project" value="InterPro"/>
</dbReference>
<protein>
    <submittedName>
        <fullName evidence="3">IS3 family transposase</fullName>
    </submittedName>
</protein>
<dbReference type="Pfam" id="PF13333">
    <property type="entry name" value="rve_2"/>
    <property type="match status" value="1"/>
</dbReference>
<dbReference type="AlphaFoldDB" id="A0A553SSR7"/>
<dbReference type="GO" id="GO:0003677">
    <property type="term" value="F:DNA binding"/>
    <property type="evidence" value="ECO:0007669"/>
    <property type="project" value="InterPro"/>
</dbReference>
<dbReference type="InterPro" id="IPR002514">
    <property type="entry name" value="Transposase_8"/>
</dbReference>
<dbReference type="InterPro" id="IPR012337">
    <property type="entry name" value="RNaseH-like_sf"/>
</dbReference>
<dbReference type="Pfam" id="PF01527">
    <property type="entry name" value="HTH_Tnp_1"/>
    <property type="match status" value="1"/>
</dbReference>
<proteinExistence type="predicted"/>
<dbReference type="PANTHER" id="PTHR46889:SF7">
    <property type="entry name" value="TRANSPOSASE FOR INSERTION SEQUENCE ELEMENT IS904"/>
    <property type="match status" value="1"/>
</dbReference>
<evidence type="ECO:0000256" key="1">
    <source>
        <dbReference type="ARBA" id="ARBA00002286"/>
    </source>
</evidence>
<dbReference type="InterPro" id="IPR048020">
    <property type="entry name" value="Transpos_IS3"/>
</dbReference>
<dbReference type="GO" id="GO:0004803">
    <property type="term" value="F:transposase activity"/>
    <property type="evidence" value="ECO:0007669"/>
    <property type="project" value="InterPro"/>
</dbReference>
<dbReference type="EMBL" id="RIBP01000001">
    <property type="protein sequence ID" value="TRZ40047.1"/>
    <property type="molecule type" value="Genomic_DNA"/>
</dbReference>
<evidence type="ECO:0000313" key="3">
    <source>
        <dbReference type="EMBL" id="TRZ40047.1"/>
    </source>
</evidence>
<dbReference type="InterPro" id="IPR009057">
    <property type="entry name" value="Homeodomain-like_sf"/>
</dbReference>
<dbReference type="PROSITE" id="PS50994">
    <property type="entry name" value="INTEGRASE"/>
    <property type="match status" value="1"/>
</dbReference>
<dbReference type="NCBIfam" id="NF033516">
    <property type="entry name" value="transpos_IS3"/>
    <property type="match status" value="1"/>
</dbReference>
<dbReference type="InterPro" id="IPR001584">
    <property type="entry name" value="Integrase_cat-core"/>
</dbReference>
<reference evidence="4" key="1">
    <citation type="submission" date="2018-10" db="EMBL/GenBank/DDBJ databases">
        <title>FDA dAtabase for Regulatory Grade micrObial Sequences (FDA-ARGOS): Supporting development and validation of Infectious Disease Dx tests.</title>
        <authorList>
            <person name="Minogue T."/>
            <person name="Wolcott M."/>
            <person name="Wasieloski L."/>
            <person name="Aguilar W."/>
            <person name="Moore D."/>
            <person name="Tallon L."/>
            <person name="Sadzewicz L."/>
            <person name="Sengamalay N."/>
            <person name="Ott S."/>
            <person name="Godinez A."/>
            <person name="Nagaraj S."/>
            <person name="Vavikolanu K."/>
            <person name="Vyas G."/>
            <person name="Nadendla S."/>
            <person name="George J."/>
            <person name="Sichtig H."/>
        </authorList>
    </citation>
    <scope>NUCLEOTIDE SEQUENCE [LARGE SCALE GENOMIC DNA]</scope>
    <source>
        <strain evidence="4">FDAARGOS_343</strain>
    </source>
</reference>
<dbReference type="SUPFAM" id="SSF53098">
    <property type="entry name" value="Ribonuclease H-like"/>
    <property type="match status" value="1"/>
</dbReference>
<evidence type="ECO:0000259" key="2">
    <source>
        <dbReference type="PROSITE" id="PS50994"/>
    </source>
</evidence>
<dbReference type="Pfam" id="PF13276">
    <property type="entry name" value="HTH_21"/>
    <property type="match status" value="1"/>
</dbReference>
<dbReference type="InterPro" id="IPR050900">
    <property type="entry name" value="Transposase_IS3/IS150/IS904"/>
</dbReference>
<dbReference type="GO" id="GO:0015074">
    <property type="term" value="P:DNA integration"/>
    <property type="evidence" value="ECO:0007669"/>
    <property type="project" value="InterPro"/>
</dbReference>
<sequence length="383" mass="44539">MERKPAGKKYNDDFKKTIVDLYHSGSPVKELSSEYGVSEVTIYKWVKDFTPIGSEKEALTPKELAEIQKENLRLKQEVEIPKKGYGHIREKVTESELIDFIEEHKDHYPVQKMCEVLAVPRSSYYGSLEKTTSKRELENQELTQEIQRIHLESKSRYGAPKIHKTLSNNGVCLSLKRVQRLMRKAGIRSITRKKYRPFPSKEKVVQLGNLLKRDFSTCTINEKWVADITYIPTVKDGWCYLASVLDLHSKKIVCYSFSRFMTSELVIEALQNACFSQKPRKGLILHTELGSQYTSSEFTQHVQKYGIRQSFSQKGCPYDNACIESFHAILKKEEVYHTQYTDYRAAKLAMFQFIEGWYNRNRIHSSIGYQTPQAMEDQIRRTA</sequence>
<dbReference type="InterPro" id="IPR025948">
    <property type="entry name" value="HTH-like_dom"/>
</dbReference>
<dbReference type="Proteomes" id="UP000319837">
    <property type="component" value="Unassembled WGS sequence"/>
</dbReference>
<dbReference type="PANTHER" id="PTHR46889">
    <property type="entry name" value="TRANSPOSASE INSF FOR INSERTION SEQUENCE IS3B-RELATED"/>
    <property type="match status" value="1"/>
</dbReference>
<name>A0A553SSR7_NIACI</name>
<comment type="caution">
    <text evidence="3">The sequence shown here is derived from an EMBL/GenBank/DDBJ whole genome shotgun (WGS) entry which is preliminary data.</text>
</comment>
<accession>A0A553SSR7</accession>
<dbReference type="InterPro" id="IPR036397">
    <property type="entry name" value="RNaseH_sf"/>
</dbReference>
<dbReference type="Gene3D" id="3.30.420.10">
    <property type="entry name" value="Ribonuclease H-like superfamily/Ribonuclease H"/>
    <property type="match status" value="1"/>
</dbReference>
<dbReference type="Pfam" id="PF00665">
    <property type="entry name" value="rve"/>
    <property type="match status" value="1"/>
</dbReference>
<comment type="function">
    <text evidence="1">Involved in the transposition of the insertion sequence.</text>
</comment>
<evidence type="ECO:0000313" key="4">
    <source>
        <dbReference type="Proteomes" id="UP000319837"/>
    </source>
</evidence>